<dbReference type="Proteomes" id="UP000257109">
    <property type="component" value="Unassembled WGS sequence"/>
</dbReference>
<keyword evidence="2" id="KW-1185">Reference proteome</keyword>
<gene>
    <name evidence="1" type="ORF">CR513_27917</name>
</gene>
<evidence type="ECO:0008006" key="3">
    <source>
        <dbReference type="Google" id="ProtNLM"/>
    </source>
</evidence>
<accession>A0A371GI41</accession>
<dbReference type="AlphaFoldDB" id="A0A371GI41"/>
<evidence type="ECO:0000313" key="1">
    <source>
        <dbReference type="EMBL" id="RDX90238.1"/>
    </source>
</evidence>
<evidence type="ECO:0000313" key="2">
    <source>
        <dbReference type="Proteomes" id="UP000257109"/>
    </source>
</evidence>
<protein>
    <recommendedName>
        <fullName evidence="3">Reverse transcriptase domain-containing protein</fullName>
    </recommendedName>
</protein>
<feature type="non-terminal residue" evidence="1">
    <location>
        <position position="1"/>
    </location>
</feature>
<reference evidence="1" key="1">
    <citation type="submission" date="2018-05" db="EMBL/GenBank/DDBJ databases">
        <title>Draft genome of Mucuna pruriens seed.</title>
        <authorList>
            <person name="Nnadi N.E."/>
            <person name="Vos R."/>
            <person name="Hasami M.H."/>
            <person name="Devisetty U.K."/>
            <person name="Aguiy J.C."/>
        </authorList>
    </citation>
    <scope>NUCLEOTIDE SEQUENCE [LARGE SCALE GENOMIC DNA]</scope>
    <source>
        <strain evidence="1">JCA_2017</strain>
    </source>
</reference>
<comment type="caution">
    <text evidence="1">The sequence shown here is derived from an EMBL/GenBank/DDBJ whole genome shotgun (WGS) entry which is preliminary data.</text>
</comment>
<dbReference type="EMBL" id="QJKJ01005447">
    <property type="protein sequence ID" value="RDX90238.1"/>
    <property type="molecule type" value="Genomic_DNA"/>
</dbReference>
<sequence length="193" mass="22287">MLYWLTGKHTRLCWECLPTGSCSVKFATCRFGSNIELTRQSRSVTWPMTKPAKKGNFSCRNWKSSAWKHTKTPKSTTKRKIGQKVLLFHSRLKLIAAKLRSRWDKPFVITNGFPYGVVKLRDEANNRIFKVNGNQINPFHEGLTLMVGKKTEMQTAYIIENKLEYKVRNSEFPENLPSTTIALEGRRWCTVDG</sequence>
<organism evidence="1 2">
    <name type="scientific">Mucuna pruriens</name>
    <name type="common">Velvet bean</name>
    <name type="synonym">Dolichos pruriens</name>
    <dbReference type="NCBI Taxonomy" id="157652"/>
    <lineage>
        <taxon>Eukaryota</taxon>
        <taxon>Viridiplantae</taxon>
        <taxon>Streptophyta</taxon>
        <taxon>Embryophyta</taxon>
        <taxon>Tracheophyta</taxon>
        <taxon>Spermatophyta</taxon>
        <taxon>Magnoliopsida</taxon>
        <taxon>eudicotyledons</taxon>
        <taxon>Gunneridae</taxon>
        <taxon>Pentapetalae</taxon>
        <taxon>rosids</taxon>
        <taxon>fabids</taxon>
        <taxon>Fabales</taxon>
        <taxon>Fabaceae</taxon>
        <taxon>Papilionoideae</taxon>
        <taxon>50 kb inversion clade</taxon>
        <taxon>NPAAA clade</taxon>
        <taxon>indigoferoid/millettioid clade</taxon>
        <taxon>Phaseoleae</taxon>
        <taxon>Mucuna</taxon>
    </lineage>
</organism>
<name>A0A371GI41_MUCPR</name>
<proteinExistence type="predicted"/>
<dbReference type="OrthoDB" id="1429661at2759"/>